<dbReference type="Pfam" id="PF20471">
    <property type="entry name" value="DUF6716"/>
    <property type="match status" value="1"/>
</dbReference>
<dbReference type="Proteomes" id="UP001157017">
    <property type="component" value="Unassembled WGS sequence"/>
</dbReference>
<evidence type="ECO:0008006" key="3">
    <source>
        <dbReference type="Google" id="ProtNLM"/>
    </source>
</evidence>
<accession>A0ABQ6JDZ9</accession>
<reference evidence="2" key="1">
    <citation type="journal article" date="2019" name="Int. J. Syst. Evol. Microbiol.">
        <title>The Global Catalogue of Microorganisms (GCM) 10K type strain sequencing project: providing services to taxonomists for standard genome sequencing and annotation.</title>
        <authorList>
            <consortium name="The Broad Institute Genomics Platform"/>
            <consortium name="The Broad Institute Genome Sequencing Center for Infectious Disease"/>
            <person name="Wu L."/>
            <person name="Ma J."/>
        </authorList>
    </citation>
    <scope>NUCLEOTIDE SEQUENCE [LARGE SCALE GENOMIC DNA]</scope>
    <source>
        <strain evidence="2">NBRC 108730</strain>
    </source>
</reference>
<comment type="caution">
    <text evidence="1">The sequence shown here is derived from an EMBL/GenBank/DDBJ whole genome shotgun (WGS) entry which is preliminary data.</text>
</comment>
<protein>
    <recommendedName>
        <fullName evidence="3">Glycosyl transferase family 1 domain-containing protein</fullName>
    </recommendedName>
</protein>
<dbReference type="InterPro" id="IPR046561">
    <property type="entry name" value="DUF6716"/>
</dbReference>
<name>A0ABQ6JDZ9_9ACTN</name>
<sequence>MLVSGLPGLCVPASRKAWRFRARADVFVAPSRHERVLFEEARDEVGATGTVALAALPFLRVPAPAEGGLRDRVVFAAQAKVPREPEDREAILLALDELARRRPDLRPVVKRGRWPASSRPTASATRTTSLWAGLVARGRVVDGSVGFATGSMAAHLEPRRRPGDRRSTAALEAMGAGVPVLVLDDWGVDERMLNLAFEGSRCFGSLDDLREGRFHHPSPEWLRDNYFHDPSDDDLVPVLKDLVHQARTVGLPTRGPVVGGTGPAAGAATAGASWCRRRPSRCCAPSPACC</sequence>
<evidence type="ECO:0000313" key="2">
    <source>
        <dbReference type="Proteomes" id="UP001157017"/>
    </source>
</evidence>
<proteinExistence type="predicted"/>
<evidence type="ECO:0000313" key="1">
    <source>
        <dbReference type="EMBL" id="GMA86415.1"/>
    </source>
</evidence>
<organism evidence="1 2">
    <name type="scientific">Angustibacter aerolatus</name>
    <dbReference type="NCBI Taxonomy" id="1162965"/>
    <lineage>
        <taxon>Bacteria</taxon>
        <taxon>Bacillati</taxon>
        <taxon>Actinomycetota</taxon>
        <taxon>Actinomycetes</taxon>
        <taxon>Kineosporiales</taxon>
        <taxon>Kineosporiaceae</taxon>
    </lineage>
</organism>
<keyword evidence="2" id="KW-1185">Reference proteome</keyword>
<dbReference type="EMBL" id="BSUZ01000001">
    <property type="protein sequence ID" value="GMA86415.1"/>
    <property type="molecule type" value="Genomic_DNA"/>
</dbReference>
<gene>
    <name evidence="1" type="ORF">GCM10025868_16650</name>
</gene>